<dbReference type="Proteomes" id="UP000004995">
    <property type="component" value="Unassembled WGS sequence"/>
</dbReference>
<proteinExistence type="predicted"/>
<dbReference type="InParanoid" id="K4ANX2"/>
<organism evidence="1 2">
    <name type="scientific">Setaria italica</name>
    <name type="common">Foxtail millet</name>
    <name type="synonym">Panicum italicum</name>
    <dbReference type="NCBI Taxonomy" id="4555"/>
    <lineage>
        <taxon>Eukaryota</taxon>
        <taxon>Viridiplantae</taxon>
        <taxon>Streptophyta</taxon>
        <taxon>Embryophyta</taxon>
        <taxon>Tracheophyta</taxon>
        <taxon>Spermatophyta</taxon>
        <taxon>Magnoliopsida</taxon>
        <taxon>Liliopsida</taxon>
        <taxon>Poales</taxon>
        <taxon>Poaceae</taxon>
        <taxon>PACMAD clade</taxon>
        <taxon>Panicoideae</taxon>
        <taxon>Panicodae</taxon>
        <taxon>Paniceae</taxon>
        <taxon>Cenchrinae</taxon>
        <taxon>Setaria</taxon>
    </lineage>
</organism>
<dbReference type="EnsemblPlants" id="KQK88431">
    <property type="protein sequence ID" value="KQK88431"/>
    <property type="gene ID" value="SETIT_040620mg"/>
</dbReference>
<dbReference type="Gramene" id="KQK88431">
    <property type="protein sequence ID" value="KQK88431"/>
    <property type="gene ID" value="SETIT_040620mg"/>
</dbReference>
<dbReference type="HOGENOM" id="CLU_3208590_0_0_1"/>
<accession>K4ANX2</accession>
<dbReference type="AlphaFoldDB" id="K4ANX2"/>
<reference evidence="1" key="2">
    <citation type="submission" date="2018-08" db="UniProtKB">
        <authorList>
            <consortium name="EnsemblPlants"/>
        </authorList>
    </citation>
    <scope>IDENTIFICATION</scope>
    <source>
        <strain evidence="1">Yugu1</strain>
    </source>
</reference>
<reference evidence="2" key="1">
    <citation type="journal article" date="2012" name="Nat. Biotechnol.">
        <title>Reference genome sequence of the model plant Setaria.</title>
        <authorList>
            <person name="Bennetzen J.L."/>
            <person name="Schmutz J."/>
            <person name="Wang H."/>
            <person name="Percifield R."/>
            <person name="Hawkins J."/>
            <person name="Pontaroli A.C."/>
            <person name="Estep M."/>
            <person name="Feng L."/>
            <person name="Vaughn J.N."/>
            <person name="Grimwood J."/>
            <person name="Jenkins J."/>
            <person name="Barry K."/>
            <person name="Lindquist E."/>
            <person name="Hellsten U."/>
            <person name="Deshpande S."/>
            <person name="Wang X."/>
            <person name="Wu X."/>
            <person name="Mitros T."/>
            <person name="Triplett J."/>
            <person name="Yang X."/>
            <person name="Ye C.Y."/>
            <person name="Mauro-Herrera M."/>
            <person name="Wang L."/>
            <person name="Li P."/>
            <person name="Sharma M."/>
            <person name="Sharma R."/>
            <person name="Ronald P.C."/>
            <person name="Panaud O."/>
            <person name="Kellogg E.A."/>
            <person name="Brutnell T.P."/>
            <person name="Doust A.N."/>
            <person name="Tuskan G.A."/>
            <person name="Rokhsar D."/>
            <person name="Devos K.M."/>
        </authorList>
    </citation>
    <scope>NUCLEOTIDE SEQUENCE [LARGE SCALE GENOMIC DNA]</scope>
    <source>
        <strain evidence="2">cv. Yugu1</strain>
    </source>
</reference>
<evidence type="ECO:0000313" key="2">
    <source>
        <dbReference type="Proteomes" id="UP000004995"/>
    </source>
</evidence>
<keyword evidence="2" id="KW-1185">Reference proteome</keyword>
<name>K4ANX2_SETIT</name>
<protein>
    <submittedName>
        <fullName evidence="1">Uncharacterized protein</fullName>
    </submittedName>
</protein>
<evidence type="ECO:0000313" key="1">
    <source>
        <dbReference type="EnsemblPlants" id="KQK88431"/>
    </source>
</evidence>
<dbReference type="EMBL" id="AGNK02005539">
    <property type="status" value="NOT_ANNOTATED_CDS"/>
    <property type="molecule type" value="Genomic_DNA"/>
</dbReference>
<sequence>MRKEWIVPHRGKMDHLMALNFIHVLIQHIRCIIADIFQLTEPLFL</sequence>